<evidence type="ECO:0000256" key="2">
    <source>
        <dbReference type="ARBA" id="ARBA00022942"/>
    </source>
</evidence>
<dbReference type="Pfam" id="PF00227">
    <property type="entry name" value="Proteasome"/>
    <property type="match status" value="1"/>
</dbReference>
<dbReference type="RefSeq" id="XP_070140599.1">
    <property type="nucleotide sequence ID" value="XM_070284498.1"/>
</dbReference>
<evidence type="ECO:0000313" key="6">
    <source>
        <dbReference type="RefSeq" id="XP_070140599.1"/>
    </source>
</evidence>
<dbReference type="InterPro" id="IPR050115">
    <property type="entry name" value="Proteasome_alpha"/>
</dbReference>
<reference evidence="6" key="2">
    <citation type="submission" date="2025-08" db="UniProtKB">
        <authorList>
            <consortium name="RefSeq"/>
        </authorList>
    </citation>
    <scope>IDENTIFICATION</scope>
    <source>
        <strain evidence="6">14028-0561.14</strain>
        <tissue evidence="6">Whole fly</tissue>
    </source>
</reference>
<dbReference type="Proteomes" id="UP001652661">
    <property type="component" value="Chromosome 2R"/>
</dbReference>
<dbReference type="PROSITE" id="PS51475">
    <property type="entry name" value="PROTEASOME_ALPHA_2"/>
    <property type="match status" value="1"/>
</dbReference>
<dbReference type="PANTHER" id="PTHR11599">
    <property type="entry name" value="PROTEASOME SUBUNIT ALPHA/BETA"/>
    <property type="match status" value="1"/>
</dbReference>
<comment type="function">
    <text evidence="1">The proteasome is a multicatalytic proteinase complex which is characterized by its ability to cleave peptides with Arg, Phe, Tyr, Leu, and Glu adjacent to the leaving group at neutral or slightly basic pH. The proteasome has an ATP-dependent proteolytic activity.</text>
</comment>
<dbReference type="InterPro" id="IPR001353">
    <property type="entry name" value="Proteasome_sua/b"/>
</dbReference>
<evidence type="ECO:0000256" key="1">
    <source>
        <dbReference type="ARBA" id="ARBA00002000"/>
    </source>
</evidence>
<proteinExistence type="inferred from homology"/>
<keyword evidence="5" id="KW-1185">Reference proteome</keyword>
<dbReference type="Pfam" id="PF10584">
    <property type="entry name" value="Proteasome_A_N"/>
    <property type="match status" value="1"/>
</dbReference>
<sequence length="238" mass="26234">MDCKLPGNLKAGFSEDGRLLQVEYALKAVEREDITAVALKTINCAVVATQKLCLGKHVVPESTTNLFHLGNFIGCCMVGRMGDAQHQMKQAKQIAYMFRCDYGYGIPVDVLCHRVANICQVYTQNSLVRVLACSMILIAYDEETGPTVYKTDPSANCSGFKACAVGTNSVEATKYLEQNYRGNLSQDRAIQLAIDCLSHVRCNGRQSETIQVGVVNKADHNFRILTDREIEDSLANVN</sequence>
<evidence type="ECO:0000313" key="5">
    <source>
        <dbReference type="Proteomes" id="UP001652661"/>
    </source>
</evidence>
<evidence type="ECO:0000256" key="3">
    <source>
        <dbReference type="PROSITE-ProRule" id="PRU00808"/>
    </source>
</evidence>
<dbReference type="SUPFAM" id="SSF56235">
    <property type="entry name" value="N-terminal nucleophile aminohydrolases (Ntn hydrolases)"/>
    <property type="match status" value="1"/>
</dbReference>
<name>A0ABM4GD10_DROKI</name>
<dbReference type="GeneID" id="138928111"/>
<feature type="domain" description="Proteasome alpha-type subunits" evidence="4">
    <location>
        <begin position="13"/>
        <end position="28"/>
    </location>
</feature>
<dbReference type="InterPro" id="IPR029055">
    <property type="entry name" value="Ntn_hydrolases_N"/>
</dbReference>
<protein>
    <submittedName>
        <fullName evidence="6">Proteasome subunit alpha type-6-like isoform X1</fullName>
    </submittedName>
</protein>
<accession>A0ABM4GD10</accession>
<comment type="similarity">
    <text evidence="3">Belongs to the peptidase T1A family.</text>
</comment>
<gene>
    <name evidence="6" type="primary">LOC138928111</name>
</gene>
<organism evidence="5 6">
    <name type="scientific">Drosophila kikkawai</name>
    <name type="common">Fruit fly</name>
    <dbReference type="NCBI Taxonomy" id="30033"/>
    <lineage>
        <taxon>Eukaryota</taxon>
        <taxon>Metazoa</taxon>
        <taxon>Ecdysozoa</taxon>
        <taxon>Arthropoda</taxon>
        <taxon>Hexapoda</taxon>
        <taxon>Insecta</taxon>
        <taxon>Pterygota</taxon>
        <taxon>Neoptera</taxon>
        <taxon>Endopterygota</taxon>
        <taxon>Diptera</taxon>
        <taxon>Brachycera</taxon>
        <taxon>Muscomorpha</taxon>
        <taxon>Ephydroidea</taxon>
        <taxon>Drosophilidae</taxon>
        <taxon>Drosophila</taxon>
        <taxon>Sophophora</taxon>
    </lineage>
</organism>
<evidence type="ECO:0000259" key="4">
    <source>
        <dbReference type="Pfam" id="PF10584"/>
    </source>
</evidence>
<keyword evidence="2 3" id="KW-0647">Proteasome</keyword>
<dbReference type="InterPro" id="IPR023332">
    <property type="entry name" value="Proteasome_alpha-type"/>
</dbReference>
<dbReference type="InterPro" id="IPR000426">
    <property type="entry name" value="Proteasome_asu_N"/>
</dbReference>
<reference evidence="5" key="1">
    <citation type="submission" date="2025-05" db="UniProtKB">
        <authorList>
            <consortium name="RefSeq"/>
        </authorList>
    </citation>
    <scope>NUCLEOTIDE SEQUENCE [LARGE SCALE GENOMIC DNA]</scope>
    <source>
        <strain evidence="5">14028-0561.14</strain>
    </source>
</reference>
<dbReference type="Gene3D" id="3.60.20.10">
    <property type="entry name" value="Glutamine Phosphoribosylpyrophosphate, subunit 1, domain 1"/>
    <property type="match status" value="1"/>
</dbReference>